<dbReference type="OrthoDB" id="7299464at2"/>
<keyword evidence="1" id="KW-0614">Plasmid</keyword>
<accession>A0A6N1AL64</accession>
<evidence type="ECO:0000313" key="1">
    <source>
        <dbReference type="EMBL" id="QKS49022.1"/>
    </source>
</evidence>
<keyword evidence="2" id="KW-1185">Reference proteome</keyword>
<dbReference type="Proteomes" id="UP000509702">
    <property type="component" value="Plasmid unnamed1"/>
</dbReference>
<gene>
    <name evidence="1" type="ORF">HUE56_00475</name>
</gene>
<dbReference type="EMBL" id="CP054615">
    <property type="protein sequence ID" value="QKS49022.1"/>
    <property type="molecule type" value="Genomic_DNA"/>
</dbReference>
<name>A0A6N1AL64_9PROT</name>
<sequence length="296" mass="28907">MSDIAIHQLPAANPLTGGEILPVDDGTATLRTTVAAIRQGLAATGHGHAVSDVAGLQTALDAKAPLSTPAFTGAVTVPAGSAAAPAVSPAGDGDTGLFFPAANTAALATAGIERLRIAPDGTLQLRPGGSSYLGIVPATPHLAGNVSSIGLVVADGGGASGVFVHNTHNGTYCSQEVRIATAQGGTSFATERARVGADGTLTFGGAPGTESLRVLPAAGSNRAVTVAGSSGGDPVIATTAGRLSFGAIPMLPSYTVATLPSAAARGLIYVSDGAGGKRLAVSDGTNWRWPDGAIAS</sequence>
<dbReference type="AlphaFoldDB" id="A0A6N1AL64"/>
<evidence type="ECO:0000313" key="2">
    <source>
        <dbReference type="Proteomes" id="UP000509702"/>
    </source>
</evidence>
<protein>
    <submittedName>
        <fullName evidence="1">Uncharacterized protein</fullName>
    </submittedName>
</protein>
<dbReference type="RefSeq" id="WP_149200295.1">
    <property type="nucleotide sequence ID" value="NZ_BSOV01000065.1"/>
</dbReference>
<proteinExistence type="predicted"/>
<geneLocation type="plasmid" evidence="1 2">
    <name>unnamed1</name>
</geneLocation>
<organism evidence="1 2">
    <name type="scientific">Azospirillum oryzae</name>
    <dbReference type="NCBI Taxonomy" id="286727"/>
    <lineage>
        <taxon>Bacteria</taxon>
        <taxon>Pseudomonadati</taxon>
        <taxon>Pseudomonadota</taxon>
        <taxon>Alphaproteobacteria</taxon>
        <taxon>Rhodospirillales</taxon>
        <taxon>Azospirillaceae</taxon>
        <taxon>Azospirillum</taxon>
    </lineage>
</organism>
<dbReference type="KEGG" id="aoz:HUE56_00475"/>
<reference evidence="1 2" key="1">
    <citation type="submission" date="2020-06" db="EMBL/GenBank/DDBJ databases">
        <title>Complete genome of Azosprillum oryzae KACC14407.</title>
        <authorList>
            <person name="Kim M."/>
            <person name="Park Y.-J."/>
            <person name="Shin J.-H."/>
        </authorList>
    </citation>
    <scope>NUCLEOTIDE SEQUENCE [LARGE SCALE GENOMIC DNA]</scope>
    <source>
        <strain evidence="1 2">KACC 14407</strain>
        <plasmid evidence="1 2">unnamed1</plasmid>
    </source>
</reference>